<feature type="compositionally biased region" description="Low complexity" evidence="1">
    <location>
        <begin position="651"/>
        <end position="665"/>
    </location>
</feature>
<organism evidence="2 3">
    <name type="scientific">Falsiruegeria mediterranea M17</name>
    <dbReference type="NCBI Taxonomy" id="1200281"/>
    <lineage>
        <taxon>Bacteria</taxon>
        <taxon>Pseudomonadati</taxon>
        <taxon>Pseudomonadota</taxon>
        <taxon>Alphaproteobacteria</taxon>
        <taxon>Rhodobacterales</taxon>
        <taxon>Roseobacteraceae</taxon>
        <taxon>Falsiruegeria</taxon>
    </lineage>
</organism>
<evidence type="ECO:0000313" key="3">
    <source>
        <dbReference type="Proteomes" id="UP000244898"/>
    </source>
</evidence>
<dbReference type="EMBL" id="ONZG01000016">
    <property type="protein sequence ID" value="SPJ31119.1"/>
    <property type="molecule type" value="Genomic_DNA"/>
</dbReference>
<dbReference type="PIRSF" id="PIRSF034586">
    <property type="entry name" value="Vir_effector_SfrC"/>
    <property type="match status" value="1"/>
</dbReference>
<dbReference type="AlphaFoldDB" id="A0A2R8CFD6"/>
<gene>
    <name evidence="2" type="ORF">TRM7615_04659</name>
</gene>
<name>A0A2R8CFD6_9RHOB</name>
<dbReference type="InterPro" id="IPR017030">
    <property type="entry name" value="Vir_effector_SfrC"/>
</dbReference>
<keyword evidence="3" id="KW-1185">Reference proteome</keyword>
<dbReference type="OrthoDB" id="1060501at2"/>
<evidence type="ECO:0000313" key="2">
    <source>
        <dbReference type="EMBL" id="SPJ31119.1"/>
    </source>
</evidence>
<reference evidence="3" key="1">
    <citation type="submission" date="2018-03" db="EMBL/GenBank/DDBJ databases">
        <authorList>
            <person name="Rodrigo-Torres L."/>
            <person name="Arahal R. D."/>
            <person name="Lucena T."/>
        </authorList>
    </citation>
    <scope>NUCLEOTIDE SEQUENCE [LARGE SCALE GENOMIC DNA]</scope>
    <source>
        <strain evidence="3">CECT 7615</strain>
    </source>
</reference>
<accession>A0A2R8CFD6</accession>
<dbReference type="RefSeq" id="WP_108792234.1">
    <property type="nucleotide sequence ID" value="NZ_ONZG01000016.1"/>
</dbReference>
<feature type="region of interest" description="Disordered" evidence="1">
    <location>
        <begin position="651"/>
        <end position="682"/>
    </location>
</feature>
<dbReference type="Pfam" id="PF10139">
    <property type="entry name" value="Virul_Fac"/>
    <property type="match status" value="1"/>
</dbReference>
<proteinExistence type="predicted"/>
<sequence>MSSQEQDQLAQACAQVAQLTGEALAWVEDPENADLVGAEARSLVQMMRKSTRRARKLSRAALTRMSVSVFGPSQAGKSFLVSVLARPETGPLVADFHGDSGQLDYIREINPEGEGESTGLVTRFTMEKADTPAGAPVKLTLLSEADIIRTIANSFFMDGDRSEPVPEPAEIAAHLDTFKARAGAEQSGLSYDEVHEIGEYIEAAFGREAYAAALKPLWEEAAVIAPGLSLPDRAAFFALIWGGHQPFSDLYIRLAGALGQLGHAEEAFAGLDALVPRETSIIDVKTLSGASDGAPLSLTANGRQVTLPRSVVCGLAAELVLPMRDLPSQMFAETDLLDFPGARNRFEQDLSQAFAEPEKILPELLLRGKVAYLFDRYVQNQEITSMLLCIPDSNMETVDLPGLVQNWIAATHGATAEQRAGGECVLFMVLTKFDKHLGDSAAEGGDETRFERRMQASLLEKFGKGSDPWVAEWQPERPFDNCYWLRNPNYYVDGLIDYGEAKQELQIRPQKAGRVGELRAGCLQAPSVQRHFRNPEQAWDAALSLNDGGVSYLTQALQAVCKPDSKLRQIAAQLSTLRGDLARAMAPFHVSDDVEQRVTEKQDAANLVIDDLEQSLNRHRFGALMAALMVDQEEIEGRISRVPSSVRITSAVSSAAAEAPSPTRQRPGRQRPGRPANEDTNADVRTMTLEQFQADTALEIWIDAMKAFRDDVTRREAYGLGLDTSGNLVAELIHAARRTGLSAQTAAQLEEVNFGLTVEKQAQPASILGAEAINRFVSTLGMTELPESQRPKVQTADGKSRAIFAPQAPSDTVDDLPAQPRAMAEEIWTDWVFAIEAMFVANAKDGLGGQINVDQNLRLGRILSDLAGQARS</sequence>
<protein>
    <recommendedName>
        <fullName evidence="4">Virulence factor</fullName>
    </recommendedName>
</protein>
<evidence type="ECO:0008006" key="4">
    <source>
        <dbReference type="Google" id="ProtNLM"/>
    </source>
</evidence>
<dbReference type="Proteomes" id="UP000244898">
    <property type="component" value="Unassembled WGS sequence"/>
</dbReference>
<evidence type="ECO:0000256" key="1">
    <source>
        <dbReference type="SAM" id="MobiDB-lite"/>
    </source>
</evidence>